<dbReference type="GO" id="GO:0016020">
    <property type="term" value="C:membrane"/>
    <property type="evidence" value="ECO:0007669"/>
    <property type="project" value="UniProtKB-ARBA"/>
</dbReference>
<evidence type="ECO:0000256" key="6">
    <source>
        <dbReference type="ARBA" id="ARBA00023010"/>
    </source>
</evidence>
<evidence type="ECO:0000256" key="5">
    <source>
        <dbReference type="ARBA" id="ARBA00022989"/>
    </source>
</evidence>
<comment type="subcellular location">
    <subcellularLocation>
        <location evidence="1">Membrane</location>
        <topology evidence="1">Single-pass membrane protein</topology>
    </subcellularLocation>
</comment>
<dbReference type="GO" id="GO:0015031">
    <property type="term" value="P:protein transport"/>
    <property type="evidence" value="ECO:0007669"/>
    <property type="project" value="UniProtKB-KW"/>
</dbReference>
<dbReference type="AlphaFoldDB" id="A0A6J6GDF1"/>
<accession>A0A6J6GDF1</accession>
<proteinExistence type="predicted"/>
<dbReference type="InterPro" id="IPR003369">
    <property type="entry name" value="TatA/B/E"/>
</dbReference>
<sequence length="56" mass="5832">MIAALGSTEIIAICAVVVVLFGGTKIPKLARNLGQAQKEFKKGLTEGGKDDDSAKE</sequence>
<evidence type="ECO:0000256" key="2">
    <source>
        <dbReference type="ARBA" id="ARBA00022448"/>
    </source>
</evidence>
<dbReference type="PANTHER" id="PTHR42982:SF1">
    <property type="entry name" value="SEC-INDEPENDENT PROTEIN TRANSLOCASE PROTEIN TATA"/>
    <property type="match status" value="1"/>
</dbReference>
<evidence type="ECO:0000256" key="8">
    <source>
        <dbReference type="SAM" id="Phobius"/>
    </source>
</evidence>
<keyword evidence="5 8" id="KW-1133">Transmembrane helix</keyword>
<feature type="transmembrane region" description="Helical" evidence="8">
    <location>
        <begin position="6"/>
        <end position="23"/>
    </location>
</feature>
<protein>
    <submittedName>
        <fullName evidence="9">Unannotated protein</fullName>
    </submittedName>
</protein>
<name>A0A6J6GDF1_9ZZZZ</name>
<dbReference type="Gene3D" id="1.20.5.3310">
    <property type="match status" value="1"/>
</dbReference>
<evidence type="ECO:0000256" key="1">
    <source>
        <dbReference type="ARBA" id="ARBA00004167"/>
    </source>
</evidence>
<keyword evidence="2" id="KW-0813">Transport</keyword>
<evidence type="ECO:0000256" key="4">
    <source>
        <dbReference type="ARBA" id="ARBA00022927"/>
    </source>
</evidence>
<evidence type="ECO:0000256" key="7">
    <source>
        <dbReference type="ARBA" id="ARBA00023136"/>
    </source>
</evidence>
<dbReference type="EMBL" id="CAEZTS010000286">
    <property type="protein sequence ID" value="CAB4599316.1"/>
    <property type="molecule type" value="Genomic_DNA"/>
</dbReference>
<keyword evidence="6" id="KW-0811">Translocation</keyword>
<keyword evidence="7 8" id="KW-0472">Membrane</keyword>
<keyword evidence="3 8" id="KW-0812">Transmembrane</keyword>
<keyword evidence="4" id="KW-0653">Protein transport</keyword>
<reference evidence="9" key="1">
    <citation type="submission" date="2020-05" db="EMBL/GenBank/DDBJ databases">
        <authorList>
            <person name="Chiriac C."/>
            <person name="Salcher M."/>
            <person name="Ghai R."/>
            <person name="Kavagutti S V."/>
        </authorList>
    </citation>
    <scope>NUCLEOTIDE SEQUENCE</scope>
</reference>
<evidence type="ECO:0000256" key="3">
    <source>
        <dbReference type="ARBA" id="ARBA00022692"/>
    </source>
</evidence>
<evidence type="ECO:0000313" key="9">
    <source>
        <dbReference type="EMBL" id="CAB4599316.1"/>
    </source>
</evidence>
<dbReference type="PANTHER" id="PTHR42982">
    <property type="entry name" value="SEC-INDEPENDENT PROTEIN TRANSLOCASE PROTEIN TATA"/>
    <property type="match status" value="1"/>
</dbReference>
<organism evidence="9">
    <name type="scientific">freshwater metagenome</name>
    <dbReference type="NCBI Taxonomy" id="449393"/>
    <lineage>
        <taxon>unclassified sequences</taxon>
        <taxon>metagenomes</taxon>
        <taxon>ecological metagenomes</taxon>
    </lineage>
</organism>
<gene>
    <name evidence="9" type="ORF">UFOPK1722_02104</name>
</gene>
<dbReference type="Pfam" id="PF02416">
    <property type="entry name" value="TatA_B_E"/>
    <property type="match status" value="1"/>
</dbReference>